<keyword evidence="1" id="KW-1133">Transmembrane helix</keyword>
<evidence type="ECO:0008006" key="4">
    <source>
        <dbReference type="Google" id="ProtNLM"/>
    </source>
</evidence>
<keyword evidence="3" id="KW-1185">Reference proteome</keyword>
<feature type="transmembrane region" description="Helical" evidence="1">
    <location>
        <begin position="231"/>
        <end position="252"/>
    </location>
</feature>
<proteinExistence type="predicted"/>
<keyword evidence="1" id="KW-0812">Transmembrane</keyword>
<gene>
    <name evidence="2" type="ORF">GTP77_22510</name>
</gene>
<evidence type="ECO:0000256" key="1">
    <source>
        <dbReference type="SAM" id="Phobius"/>
    </source>
</evidence>
<reference evidence="2 3" key="1">
    <citation type="submission" date="2019-12" db="EMBL/GenBank/DDBJ databases">
        <title>Novel species isolated from a subtropical stream in China.</title>
        <authorList>
            <person name="Lu H."/>
        </authorList>
    </citation>
    <scope>NUCLEOTIDE SEQUENCE [LARGE SCALE GENOMIC DNA]</scope>
    <source>
        <strain evidence="2 3">FT127W</strain>
    </source>
</reference>
<name>A0A7X4HF38_9BURK</name>
<dbReference type="Proteomes" id="UP000450676">
    <property type="component" value="Unassembled WGS sequence"/>
</dbReference>
<comment type="caution">
    <text evidence="2">The sequence shown here is derived from an EMBL/GenBank/DDBJ whole genome shotgun (WGS) entry which is preliminary data.</text>
</comment>
<dbReference type="Pfam" id="PF14264">
    <property type="entry name" value="Glucos_trans_II"/>
    <property type="match status" value="1"/>
</dbReference>
<accession>A0A7X4HF38</accession>
<dbReference type="RefSeq" id="WP_161074394.1">
    <property type="nucleotide sequence ID" value="NZ_CP086370.1"/>
</dbReference>
<feature type="transmembrane region" description="Helical" evidence="1">
    <location>
        <begin position="350"/>
        <end position="370"/>
    </location>
</feature>
<organism evidence="2 3">
    <name type="scientific">Pseudoduganella aquatica</name>
    <dbReference type="NCBI Taxonomy" id="2660641"/>
    <lineage>
        <taxon>Bacteria</taxon>
        <taxon>Pseudomonadati</taxon>
        <taxon>Pseudomonadota</taxon>
        <taxon>Betaproteobacteria</taxon>
        <taxon>Burkholderiales</taxon>
        <taxon>Oxalobacteraceae</taxon>
        <taxon>Telluria group</taxon>
        <taxon>Pseudoduganella</taxon>
    </lineage>
</organism>
<sequence>MREEPSLGSVEGLAASQRWPAAAAWLRGGAFTWKELLVLLVLGAIANLYFLSTLSVSIDDELAAVRSNHGVWLAQGRYTIYLIESWLVPQPAVPFSPYLLLVLCLALSHMLLVRAHGYAVSWKTYAAFPAFVTSPVLWLISEFAANVPALGLGLLAVALAVHVLCDHSPRIFAPAGWRRTACAALLLTFAAGAYQSLLVLFVTAMAGVALVHCQRSELASRELLRPLLRGAVQTVLCACVAGVLYLLINKTALALLDTGSSKYVEKFFQPHNLTAPLWLAHALLMSALKIYAGSATVFGATLWAAGPLLAVACACVLATARRKLLPLAALLVLVLGAPFLLHLAAATPDLPMRTVVALPYIAWLTALLVLHARQSQLAAAGALLLALYQLQVINLTSQYTAAATIAQAAERHTALALGARLAELAPPGETPPAIILDTYGHLLESHQTVYATAPTNTTAGSHFGWDKGNLQRVVAFMKIMGHPGIQAMPPEQRGANTAQFEQMPVWPRAGSVVRDGDRYLVKLGPSADAAHGGPATPPH</sequence>
<protein>
    <recommendedName>
        <fullName evidence="4">Glucosyltransferase GtrII-like protein</fullName>
    </recommendedName>
</protein>
<evidence type="ECO:0000313" key="3">
    <source>
        <dbReference type="Proteomes" id="UP000450676"/>
    </source>
</evidence>
<feature type="transmembrane region" description="Helical" evidence="1">
    <location>
        <begin position="324"/>
        <end position="344"/>
    </location>
</feature>
<dbReference type="AlphaFoldDB" id="A0A7X4HF38"/>
<evidence type="ECO:0000313" key="2">
    <source>
        <dbReference type="EMBL" id="MYN10098.1"/>
    </source>
</evidence>
<feature type="transmembrane region" description="Helical" evidence="1">
    <location>
        <begin position="95"/>
        <end position="113"/>
    </location>
</feature>
<feature type="transmembrane region" description="Helical" evidence="1">
    <location>
        <begin position="36"/>
        <end position="58"/>
    </location>
</feature>
<keyword evidence="1" id="KW-0472">Membrane</keyword>
<feature type="transmembrane region" description="Helical" evidence="1">
    <location>
        <begin position="125"/>
        <end position="141"/>
    </location>
</feature>
<feature type="transmembrane region" description="Helical" evidence="1">
    <location>
        <begin position="185"/>
        <end position="211"/>
    </location>
</feature>
<dbReference type="EMBL" id="WWCU01000032">
    <property type="protein sequence ID" value="MYN10098.1"/>
    <property type="molecule type" value="Genomic_DNA"/>
</dbReference>
<dbReference type="InterPro" id="IPR025686">
    <property type="entry name" value="Glucos_trans_II"/>
</dbReference>
<feature type="transmembrane region" description="Helical" evidence="1">
    <location>
        <begin position="297"/>
        <end position="317"/>
    </location>
</feature>